<dbReference type="SMART" id="SM00454">
    <property type="entry name" value="SAM"/>
    <property type="match status" value="1"/>
</dbReference>
<evidence type="ECO:0000256" key="2">
    <source>
        <dbReference type="SAM" id="MobiDB-lite"/>
    </source>
</evidence>
<proteinExistence type="predicted"/>
<feature type="compositionally biased region" description="Polar residues" evidence="2">
    <location>
        <begin position="65"/>
        <end position="80"/>
    </location>
</feature>
<dbReference type="InterPro" id="IPR001660">
    <property type="entry name" value="SAM"/>
</dbReference>
<sequence>MSELRSSEDGGEMAAHDNVGSKRHRRPSVRLGDIGGDHSSLDQRRVKSLWKNSSNKASKNRHRTNLSSNQTLTLVDTNPSDNINSRKNLKNWINVDDEDIRDANLDDVAIGCWKIRRNLKSKKGPLTKKMRSGWAPKANDNEKDDKMLSADVEDLENNENSGHSPVHSQDNNNFNDDVNMGIDIDRRIDNVDSRKRATRVSEDGPTDTEARDWNCASERNRVKAWLNQLGLGQYASLFEIHEVDDEVLPMLTLEDLKDMGINAVGSRRKMYCSIQNLNKGFS</sequence>
<dbReference type="PROSITE" id="PS50105">
    <property type="entry name" value="SAM_DOMAIN"/>
    <property type="match status" value="1"/>
</dbReference>
<dbReference type="SUPFAM" id="SSF47769">
    <property type="entry name" value="SAM/Pointed domain"/>
    <property type="match status" value="1"/>
</dbReference>
<dbReference type="PANTHER" id="PTHR10627">
    <property type="entry name" value="SCP160"/>
    <property type="match status" value="1"/>
</dbReference>
<feature type="region of interest" description="Disordered" evidence="2">
    <location>
        <begin position="1"/>
        <end position="80"/>
    </location>
</feature>
<dbReference type="Pfam" id="PF00536">
    <property type="entry name" value="SAM_1"/>
    <property type="match status" value="1"/>
</dbReference>
<protein>
    <recommendedName>
        <fullName evidence="3">SAM domain-containing protein</fullName>
    </recommendedName>
</protein>
<keyword evidence="1" id="KW-0677">Repeat</keyword>
<name>A0ABS8SMR2_DATST</name>
<dbReference type="CDD" id="cd09487">
    <property type="entry name" value="SAM_superfamily"/>
    <property type="match status" value="1"/>
</dbReference>
<dbReference type="Gene3D" id="1.10.150.50">
    <property type="entry name" value="Transcription Factor, Ets-1"/>
    <property type="match status" value="1"/>
</dbReference>
<reference evidence="4 5" key="1">
    <citation type="journal article" date="2021" name="BMC Genomics">
        <title>Datura genome reveals duplications of psychoactive alkaloid biosynthetic genes and high mutation rate following tissue culture.</title>
        <authorList>
            <person name="Rajewski A."/>
            <person name="Carter-House D."/>
            <person name="Stajich J."/>
            <person name="Litt A."/>
        </authorList>
    </citation>
    <scope>NUCLEOTIDE SEQUENCE [LARGE SCALE GENOMIC DNA]</scope>
    <source>
        <strain evidence="4">AR-01</strain>
    </source>
</reference>
<comment type="caution">
    <text evidence="4">The sequence shown here is derived from an EMBL/GenBank/DDBJ whole genome shotgun (WGS) entry which is preliminary data.</text>
</comment>
<dbReference type="PANTHER" id="PTHR10627:SF79">
    <property type="entry name" value="STERILE ALPHA MOTIF DOMAIN-CONTAINING PROTEIN"/>
    <property type="match status" value="1"/>
</dbReference>
<feature type="compositionally biased region" description="Basic and acidic residues" evidence="2">
    <location>
        <begin position="35"/>
        <end position="45"/>
    </location>
</feature>
<accession>A0ABS8SMR2</accession>
<dbReference type="InterPro" id="IPR013761">
    <property type="entry name" value="SAM/pointed_sf"/>
</dbReference>
<feature type="region of interest" description="Disordered" evidence="2">
    <location>
        <begin position="124"/>
        <end position="144"/>
    </location>
</feature>
<feature type="region of interest" description="Disordered" evidence="2">
    <location>
        <begin position="156"/>
        <end position="175"/>
    </location>
</feature>
<organism evidence="4 5">
    <name type="scientific">Datura stramonium</name>
    <name type="common">Jimsonweed</name>
    <name type="synonym">Common thornapple</name>
    <dbReference type="NCBI Taxonomy" id="4076"/>
    <lineage>
        <taxon>Eukaryota</taxon>
        <taxon>Viridiplantae</taxon>
        <taxon>Streptophyta</taxon>
        <taxon>Embryophyta</taxon>
        <taxon>Tracheophyta</taxon>
        <taxon>Spermatophyta</taxon>
        <taxon>Magnoliopsida</taxon>
        <taxon>eudicotyledons</taxon>
        <taxon>Gunneridae</taxon>
        <taxon>Pentapetalae</taxon>
        <taxon>asterids</taxon>
        <taxon>lamiids</taxon>
        <taxon>Solanales</taxon>
        <taxon>Solanaceae</taxon>
        <taxon>Solanoideae</taxon>
        <taxon>Datureae</taxon>
        <taxon>Datura</taxon>
    </lineage>
</organism>
<evidence type="ECO:0000313" key="4">
    <source>
        <dbReference type="EMBL" id="MCD7460054.1"/>
    </source>
</evidence>
<evidence type="ECO:0000259" key="3">
    <source>
        <dbReference type="PROSITE" id="PS50105"/>
    </source>
</evidence>
<dbReference type="EMBL" id="JACEIK010000632">
    <property type="protein sequence ID" value="MCD7460054.1"/>
    <property type="molecule type" value="Genomic_DNA"/>
</dbReference>
<gene>
    <name evidence="4" type="ORF">HAX54_042754</name>
</gene>
<dbReference type="Proteomes" id="UP000823775">
    <property type="component" value="Unassembled WGS sequence"/>
</dbReference>
<evidence type="ECO:0000313" key="5">
    <source>
        <dbReference type="Proteomes" id="UP000823775"/>
    </source>
</evidence>
<keyword evidence="5" id="KW-1185">Reference proteome</keyword>
<feature type="domain" description="SAM" evidence="3">
    <location>
        <begin position="217"/>
        <end position="280"/>
    </location>
</feature>
<evidence type="ECO:0000256" key="1">
    <source>
        <dbReference type="ARBA" id="ARBA00022737"/>
    </source>
</evidence>
<feature type="compositionally biased region" description="Polar residues" evidence="2">
    <location>
        <begin position="158"/>
        <end position="175"/>
    </location>
</feature>